<comment type="similarity">
    <text evidence="5">Belongs to the CIMIP2 family.</text>
</comment>
<evidence type="ECO:0000256" key="5">
    <source>
        <dbReference type="ARBA" id="ARBA00035661"/>
    </source>
</evidence>
<protein>
    <recommendedName>
        <fullName evidence="6">Ciliary microtubule inner protein 2C</fullName>
    </recommendedName>
</protein>
<keyword evidence="4" id="KW-0966">Cell projection</keyword>
<evidence type="ECO:0000256" key="1">
    <source>
        <dbReference type="ARBA" id="ARBA00004430"/>
    </source>
</evidence>
<comment type="subcellular location">
    <subcellularLocation>
        <location evidence="1">Cytoplasm</location>
        <location evidence="1">Cytoskeleton</location>
        <location evidence="1">Cilium axoneme</location>
    </subcellularLocation>
</comment>
<dbReference type="Proteomes" id="UP001163046">
    <property type="component" value="Unassembled WGS sequence"/>
</dbReference>
<dbReference type="PANTHER" id="PTHR34924:SF1">
    <property type="entry name" value="PROTEIN FAM166C"/>
    <property type="match status" value="1"/>
</dbReference>
<proteinExistence type="inferred from homology"/>
<feature type="domain" description="Ciliary microtubule inner protein 2A-C-like" evidence="7">
    <location>
        <begin position="19"/>
        <end position="90"/>
    </location>
</feature>
<reference evidence="8" key="1">
    <citation type="submission" date="2023-01" db="EMBL/GenBank/DDBJ databases">
        <title>Genome assembly of the deep-sea coral Lophelia pertusa.</title>
        <authorList>
            <person name="Herrera S."/>
            <person name="Cordes E."/>
        </authorList>
    </citation>
    <scope>NUCLEOTIDE SEQUENCE</scope>
    <source>
        <strain evidence="8">USNM1676648</strain>
        <tissue evidence="8">Polyp</tissue>
    </source>
</reference>
<dbReference type="InterPro" id="IPR052329">
    <property type="entry name" value="CIMIP2C"/>
</dbReference>
<evidence type="ECO:0000256" key="3">
    <source>
        <dbReference type="ARBA" id="ARBA00023212"/>
    </source>
</evidence>
<dbReference type="GO" id="GO:0005930">
    <property type="term" value="C:axoneme"/>
    <property type="evidence" value="ECO:0007669"/>
    <property type="project" value="UniProtKB-SubCell"/>
</dbReference>
<accession>A0A9W9ZK49</accession>
<dbReference type="EMBL" id="MU826350">
    <property type="protein sequence ID" value="KAJ7381489.1"/>
    <property type="molecule type" value="Genomic_DNA"/>
</dbReference>
<evidence type="ECO:0000256" key="4">
    <source>
        <dbReference type="ARBA" id="ARBA00023273"/>
    </source>
</evidence>
<organism evidence="8 9">
    <name type="scientific">Desmophyllum pertusum</name>
    <dbReference type="NCBI Taxonomy" id="174260"/>
    <lineage>
        <taxon>Eukaryota</taxon>
        <taxon>Metazoa</taxon>
        <taxon>Cnidaria</taxon>
        <taxon>Anthozoa</taxon>
        <taxon>Hexacorallia</taxon>
        <taxon>Scleractinia</taxon>
        <taxon>Caryophylliina</taxon>
        <taxon>Caryophylliidae</taxon>
        <taxon>Desmophyllum</taxon>
    </lineage>
</organism>
<evidence type="ECO:0000259" key="7">
    <source>
        <dbReference type="Pfam" id="PF10629"/>
    </source>
</evidence>
<keyword evidence="3" id="KW-0206">Cytoskeleton</keyword>
<keyword evidence="9" id="KW-1185">Reference proteome</keyword>
<dbReference type="GO" id="GO:0015630">
    <property type="term" value="C:microtubule cytoskeleton"/>
    <property type="evidence" value="ECO:0007669"/>
    <property type="project" value="UniProtKB-ARBA"/>
</dbReference>
<evidence type="ECO:0000313" key="8">
    <source>
        <dbReference type="EMBL" id="KAJ7381489.1"/>
    </source>
</evidence>
<dbReference type="Pfam" id="PF10629">
    <property type="entry name" value="CMI2B-like"/>
    <property type="match status" value="1"/>
</dbReference>
<dbReference type="AlphaFoldDB" id="A0A9W9ZK49"/>
<gene>
    <name evidence="8" type="ORF">OS493_001634</name>
</gene>
<evidence type="ECO:0000313" key="9">
    <source>
        <dbReference type="Proteomes" id="UP001163046"/>
    </source>
</evidence>
<evidence type="ECO:0000256" key="6">
    <source>
        <dbReference type="ARBA" id="ARBA00041160"/>
    </source>
</evidence>
<keyword evidence="2" id="KW-0963">Cytoplasm</keyword>
<comment type="caution">
    <text evidence="8">The sequence shown here is derived from an EMBL/GenBank/DDBJ whole genome shotgun (WGS) entry which is preliminary data.</text>
</comment>
<name>A0A9W9ZK49_9CNID</name>
<dbReference type="InterPro" id="IPR018902">
    <property type="entry name" value="CMI2A-C-like_dom"/>
</dbReference>
<dbReference type="OrthoDB" id="8181742at2759"/>
<sequence>MANHKVPRFSTWNRETYIDPINMPANRYYTPHFMTYGGDQRYGEGREKWFQDYRRSYIAEQTLRKNLNTLGSPYRPTSFSDKPDRVLGTRCQRREAVLNKPRHHLINRIPDRERDRAQIDDIVFQHRQQYRDQSGTLFDQKVDYFHYPTTAEEQFLPKVQPPEGRMGSYPNNTKTALEYTYDKDRGPKDYELWHKV</sequence>
<evidence type="ECO:0000256" key="2">
    <source>
        <dbReference type="ARBA" id="ARBA00022490"/>
    </source>
</evidence>
<dbReference type="PANTHER" id="PTHR34924">
    <property type="entry name" value="UPF0573 PROTEIN C2ORF70"/>
    <property type="match status" value="1"/>
</dbReference>